<dbReference type="OMA" id="DISAYAC"/>
<dbReference type="EMBL" id="KN817735">
    <property type="protein sequence ID" value="KJA13512.1"/>
    <property type="molecule type" value="Genomic_DNA"/>
</dbReference>
<dbReference type="CDD" id="cd10170">
    <property type="entry name" value="ASKHA_NBD_HSP70"/>
    <property type="match status" value="1"/>
</dbReference>
<dbReference type="AlphaFoldDB" id="A0A0D2KG63"/>
<dbReference type="STRING" id="945553.A0A0D2KG63"/>
<keyword evidence="2" id="KW-1185">Reference proteome</keyword>
<accession>A0A0D2KG63</accession>
<reference evidence="2" key="1">
    <citation type="submission" date="2014-04" db="EMBL/GenBank/DDBJ databases">
        <title>Evolutionary Origins and Diversification of the Mycorrhizal Mutualists.</title>
        <authorList>
            <consortium name="DOE Joint Genome Institute"/>
            <consortium name="Mycorrhizal Genomics Consortium"/>
            <person name="Kohler A."/>
            <person name="Kuo A."/>
            <person name="Nagy L.G."/>
            <person name="Floudas D."/>
            <person name="Copeland A."/>
            <person name="Barry K.W."/>
            <person name="Cichocki N."/>
            <person name="Veneault-Fourrey C."/>
            <person name="LaButti K."/>
            <person name="Lindquist E.A."/>
            <person name="Lipzen A."/>
            <person name="Lundell T."/>
            <person name="Morin E."/>
            <person name="Murat C."/>
            <person name="Riley R."/>
            <person name="Ohm R."/>
            <person name="Sun H."/>
            <person name="Tunlid A."/>
            <person name="Henrissat B."/>
            <person name="Grigoriev I.V."/>
            <person name="Hibbett D.S."/>
            <person name="Martin F."/>
        </authorList>
    </citation>
    <scope>NUCLEOTIDE SEQUENCE [LARGE SCALE GENOMIC DNA]</scope>
    <source>
        <strain evidence="2">FD-334 SS-4</strain>
    </source>
</reference>
<proteinExistence type="predicted"/>
<dbReference type="OrthoDB" id="2963168at2759"/>
<evidence type="ECO:0000313" key="1">
    <source>
        <dbReference type="EMBL" id="KJA13512.1"/>
    </source>
</evidence>
<dbReference type="Proteomes" id="UP000054270">
    <property type="component" value="Unassembled WGS sequence"/>
</dbReference>
<organism evidence="1 2">
    <name type="scientific">Hypholoma sublateritium (strain FD-334 SS-4)</name>
    <dbReference type="NCBI Taxonomy" id="945553"/>
    <lineage>
        <taxon>Eukaryota</taxon>
        <taxon>Fungi</taxon>
        <taxon>Dikarya</taxon>
        <taxon>Basidiomycota</taxon>
        <taxon>Agaricomycotina</taxon>
        <taxon>Agaricomycetes</taxon>
        <taxon>Agaricomycetidae</taxon>
        <taxon>Agaricales</taxon>
        <taxon>Agaricineae</taxon>
        <taxon>Strophariaceae</taxon>
        <taxon>Hypholoma</taxon>
    </lineage>
</organism>
<dbReference type="PANTHER" id="PTHR14187">
    <property type="entry name" value="ALPHA KINASE/ELONGATION FACTOR 2 KINASE"/>
    <property type="match status" value="1"/>
</dbReference>
<gene>
    <name evidence="1" type="ORF">HYPSUDRAFT_49808</name>
</gene>
<protein>
    <submittedName>
        <fullName evidence="1">Uncharacterized protein</fullName>
    </submittedName>
</protein>
<dbReference type="SUPFAM" id="SSF53067">
    <property type="entry name" value="Actin-like ATPase domain"/>
    <property type="match status" value="2"/>
</dbReference>
<dbReference type="PANTHER" id="PTHR14187:SF5">
    <property type="entry name" value="HEAT SHOCK 70 KDA PROTEIN 12A"/>
    <property type="match status" value="1"/>
</dbReference>
<sequence length="587" mass="65331">MTSRPAFSGPRRKLVLAFDVGTTYSGISYSVLDPGQVPEIKGVTRFPAHEHITGASKIPTIIYYDRSGNVQAVGAEAMREGIYEQAEDGQWVKAEWFKLHLRSRVGPGAGVEVSSNIHPLPLNKTVVEVFADFLAYLFDCAASYITDTHPNGVDLWASVKGDIDFVLSHPNGWEGTQQSQMRKAAILSGLIPDTTAGNARLSFVTEGEASLHFAIQNGLPAGAMKNGDGVVIVDAGGGTIDVSSYRRNTTAAKESFEEIAAPQCHFHGSVFVNINAHRFLENYLAESPFIDDIDHIIRCFDKTTKLRFRNAEEAQYVKFGSTRDNDVNYNIRFGQLKLLGSDVALFFEPSIECIVKAVLEQRRTAHKPISHVVLVGGFAASDYMFNKVHSALVTSGLNILRPENHVNKAVSDGAISFYLDHFVRTRVSKITYGNFCHIPYNPNAPDHRERLSKTFISVSGHKRISDSFDVILPKNTQISEAKEFRKSYFRESDSRADFKSASFSVWCYRGLVGEPKWKDVDTKNYTKLCTIDIDLSRVPLTPRTKINGGGSFYRLDYDIVLLFGLTELKAHIAWKENVRSLLPRAFV</sequence>
<name>A0A0D2KG63_HYPSF</name>
<dbReference type="Gene3D" id="3.30.420.40">
    <property type="match status" value="1"/>
</dbReference>
<dbReference type="InterPro" id="IPR043129">
    <property type="entry name" value="ATPase_NBD"/>
</dbReference>
<evidence type="ECO:0000313" key="2">
    <source>
        <dbReference type="Proteomes" id="UP000054270"/>
    </source>
</evidence>